<feature type="signal peptide" evidence="1">
    <location>
        <begin position="1"/>
        <end position="23"/>
    </location>
</feature>
<name>A0AAV7SPZ7_PLEWA</name>
<evidence type="ECO:0000313" key="2">
    <source>
        <dbReference type="EMBL" id="KAJ1166189.1"/>
    </source>
</evidence>
<dbReference type="Proteomes" id="UP001066276">
    <property type="component" value="Chromosome 4_2"/>
</dbReference>
<proteinExistence type="predicted"/>
<evidence type="ECO:0008006" key="4">
    <source>
        <dbReference type="Google" id="ProtNLM"/>
    </source>
</evidence>
<comment type="caution">
    <text evidence="2">The sequence shown here is derived from an EMBL/GenBank/DDBJ whole genome shotgun (WGS) entry which is preliminary data.</text>
</comment>
<dbReference type="EMBL" id="JANPWB010000008">
    <property type="protein sequence ID" value="KAJ1166189.1"/>
    <property type="molecule type" value="Genomic_DNA"/>
</dbReference>
<evidence type="ECO:0000256" key="1">
    <source>
        <dbReference type="SAM" id="SignalP"/>
    </source>
</evidence>
<sequence length="86" mass="9665">MNDCKAHLLFVHLHLRLCAATLAWKYGWSPGQVVTVCRAAVVSRVVLKQRGPDCKKAALVLHIVERTQEATAPVPVWMRSEREQCS</sequence>
<evidence type="ECO:0000313" key="3">
    <source>
        <dbReference type="Proteomes" id="UP001066276"/>
    </source>
</evidence>
<keyword evidence="1" id="KW-0732">Signal</keyword>
<organism evidence="2 3">
    <name type="scientific">Pleurodeles waltl</name>
    <name type="common">Iberian ribbed newt</name>
    <dbReference type="NCBI Taxonomy" id="8319"/>
    <lineage>
        <taxon>Eukaryota</taxon>
        <taxon>Metazoa</taxon>
        <taxon>Chordata</taxon>
        <taxon>Craniata</taxon>
        <taxon>Vertebrata</taxon>
        <taxon>Euteleostomi</taxon>
        <taxon>Amphibia</taxon>
        <taxon>Batrachia</taxon>
        <taxon>Caudata</taxon>
        <taxon>Salamandroidea</taxon>
        <taxon>Salamandridae</taxon>
        <taxon>Pleurodelinae</taxon>
        <taxon>Pleurodeles</taxon>
    </lineage>
</organism>
<reference evidence="2" key="1">
    <citation type="journal article" date="2022" name="bioRxiv">
        <title>Sequencing and chromosome-scale assembly of the giantPleurodeles waltlgenome.</title>
        <authorList>
            <person name="Brown T."/>
            <person name="Elewa A."/>
            <person name="Iarovenko S."/>
            <person name="Subramanian E."/>
            <person name="Araus A.J."/>
            <person name="Petzold A."/>
            <person name="Susuki M."/>
            <person name="Suzuki K.-i.T."/>
            <person name="Hayashi T."/>
            <person name="Toyoda A."/>
            <person name="Oliveira C."/>
            <person name="Osipova E."/>
            <person name="Leigh N.D."/>
            <person name="Simon A."/>
            <person name="Yun M.H."/>
        </authorList>
    </citation>
    <scope>NUCLEOTIDE SEQUENCE</scope>
    <source>
        <strain evidence="2">20211129_DDA</strain>
        <tissue evidence="2">Liver</tissue>
    </source>
</reference>
<protein>
    <recommendedName>
        <fullName evidence="4">Secreted protein</fullName>
    </recommendedName>
</protein>
<feature type="chain" id="PRO_5043361538" description="Secreted protein" evidence="1">
    <location>
        <begin position="24"/>
        <end position="86"/>
    </location>
</feature>
<keyword evidence="3" id="KW-1185">Reference proteome</keyword>
<accession>A0AAV7SPZ7</accession>
<dbReference type="AlphaFoldDB" id="A0AAV7SPZ7"/>
<gene>
    <name evidence="2" type="ORF">NDU88_006597</name>
</gene>